<comment type="caution">
    <text evidence="1">The sequence shown here is derived from an EMBL/GenBank/DDBJ whole genome shotgun (WGS) entry which is preliminary data.</text>
</comment>
<evidence type="ECO:0000313" key="2">
    <source>
        <dbReference type="Proteomes" id="UP000006250"/>
    </source>
</evidence>
<organism evidence="1 2">
    <name type="scientific">Solidesulfovibrio fructosivorans JJ]</name>
    <dbReference type="NCBI Taxonomy" id="596151"/>
    <lineage>
        <taxon>Bacteria</taxon>
        <taxon>Pseudomonadati</taxon>
        <taxon>Thermodesulfobacteriota</taxon>
        <taxon>Desulfovibrionia</taxon>
        <taxon>Desulfovibrionales</taxon>
        <taxon>Desulfovibrionaceae</taxon>
        <taxon>Solidesulfovibrio</taxon>
    </lineage>
</organism>
<evidence type="ECO:0000313" key="1">
    <source>
        <dbReference type="EMBL" id="EFL51239.1"/>
    </source>
</evidence>
<name>E1JWE2_SOLFR</name>
<protein>
    <submittedName>
        <fullName evidence="1">Uncharacterized protein</fullName>
    </submittedName>
</protein>
<dbReference type="AlphaFoldDB" id="E1JWE2"/>
<dbReference type="EMBL" id="AECZ01000011">
    <property type="protein sequence ID" value="EFL51239.1"/>
    <property type="molecule type" value="Genomic_DNA"/>
</dbReference>
<keyword evidence="2" id="KW-1185">Reference proteome</keyword>
<gene>
    <name evidence="1" type="ORF">DesfrDRAFT_1941</name>
</gene>
<dbReference type="eggNOG" id="ENOG503304Q">
    <property type="taxonomic scope" value="Bacteria"/>
</dbReference>
<proteinExistence type="predicted"/>
<dbReference type="RefSeq" id="WP_005993362.1">
    <property type="nucleotide sequence ID" value="NZ_AECZ01000011.1"/>
</dbReference>
<dbReference type="OrthoDB" id="595245at2"/>
<dbReference type="Proteomes" id="UP000006250">
    <property type="component" value="Unassembled WGS sequence"/>
</dbReference>
<reference evidence="1 2" key="1">
    <citation type="submission" date="2010-08" db="EMBL/GenBank/DDBJ databases">
        <title>The draft genome of Desulfovibrio fructosovorans JJ.</title>
        <authorList>
            <consortium name="US DOE Joint Genome Institute (JGI-PGF)"/>
            <person name="Lucas S."/>
            <person name="Copeland A."/>
            <person name="Lapidus A."/>
            <person name="Cheng J.-F."/>
            <person name="Bruce D."/>
            <person name="Goodwin L."/>
            <person name="Pitluck S."/>
            <person name="Land M.L."/>
            <person name="Hauser L."/>
            <person name="Chang Y.-J."/>
            <person name="Jeffries C."/>
            <person name="Wall J.D."/>
            <person name="Stahl D.A."/>
            <person name="Arkin A.P."/>
            <person name="Dehal P."/>
            <person name="Stolyar S.M."/>
            <person name="Hazen T.C."/>
            <person name="Woyke T.J."/>
        </authorList>
    </citation>
    <scope>NUCLEOTIDE SEQUENCE [LARGE SCALE GENOMIC DNA]</scope>
    <source>
        <strain evidence="1 2">JJ</strain>
    </source>
</reference>
<sequence>MQKQTLEKVFEYASSPMHGTLSRKLRKGVKLQINEGKLFEAATLFLGDEFVRITEKLGEETRNTYYAWDKICCVSTVGKVED</sequence>
<dbReference type="STRING" id="596151.DesfrDRAFT_1941"/>
<accession>E1JWE2</accession>